<feature type="region of interest" description="Disordered" evidence="1">
    <location>
        <begin position="242"/>
        <end position="303"/>
    </location>
</feature>
<dbReference type="Pfam" id="PF13175">
    <property type="entry name" value="AAA_15"/>
    <property type="match status" value="1"/>
</dbReference>
<evidence type="ECO:0000259" key="2">
    <source>
        <dbReference type="Pfam" id="PF13175"/>
    </source>
</evidence>
<feature type="compositionally biased region" description="Polar residues" evidence="1">
    <location>
        <begin position="285"/>
        <end position="295"/>
    </location>
</feature>
<dbReference type="RefSeq" id="WP_131295467.1">
    <property type="nucleotide sequence ID" value="NZ_SJKA01000019.1"/>
</dbReference>
<dbReference type="SUPFAM" id="SSF52540">
    <property type="entry name" value="P-loop containing nucleoside triphosphate hydrolases"/>
    <property type="match status" value="1"/>
</dbReference>
<dbReference type="Gene3D" id="3.40.50.300">
    <property type="entry name" value="P-loop containing nucleotide triphosphate hydrolases"/>
    <property type="match status" value="1"/>
</dbReference>
<proteinExistence type="predicted"/>
<sequence>MTTALGPQSDRGKSPGQATSCGAFSCQAAHPCDRGVSAVARRTRPNSRCIALHASDGHNSSLLDSIRGKFMRLRSFEVRNFRRLRDVRVALTPGTTVLVGANNSGKTSAMHVIQLFTNLLPPKFTVHDFSADCWAAFNSFDPTDQSAVLPAITLDLWFDVDDQNLHRVIDLLPDLSWTPADQVGIRLAYEPKDGADLHAKYTAATGGIDTAGGHWPKSLYDYLRRRLTAEYHVVYYKLGASHTGSTTDERSSTESCASARSTPSVTCRTPSSADATRTCRRPWAGSTSDTSTSRCPTPMHYVR</sequence>
<comment type="caution">
    <text evidence="3">The sequence shown here is derived from an EMBL/GenBank/DDBJ whole genome shotgun (WGS) entry which is preliminary data.</text>
</comment>
<organism evidence="3 4">
    <name type="scientific">Kribbella sindirgiensis</name>
    <dbReference type="NCBI Taxonomy" id="1124744"/>
    <lineage>
        <taxon>Bacteria</taxon>
        <taxon>Bacillati</taxon>
        <taxon>Actinomycetota</taxon>
        <taxon>Actinomycetes</taxon>
        <taxon>Propionibacteriales</taxon>
        <taxon>Kribbellaceae</taxon>
        <taxon>Kribbella</taxon>
    </lineage>
</organism>
<feature type="compositionally biased region" description="Polar residues" evidence="1">
    <location>
        <begin position="253"/>
        <end position="275"/>
    </location>
</feature>
<feature type="domain" description="Endonuclease GajA/Old nuclease/RecF-like AAA" evidence="2">
    <location>
        <begin position="71"/>
        <end position="165"/>
    </location>
</feature>
<gene>
    <name evidence="3" type="ORF">E0H50_35925</name>
</gene>
<dbReference type="Proteomes" id="UP000292695">
    <property type="component" value="Unassembled WGS sequence"/>
</dbReference>
<evidence type="ECO:0000313" key="3">
    <source>
        <dbReference type="EMBL" id="TCC21666.1"/>
    </source>
</evidence>
<protein>
    <recommendedName>
        <fullName evidence="2">Endonuclease GajA/Old nuclease/RecF-like AAA domain-containing protein</fullName>
    </recommendedName>
</protein>
<dbReference type="OrthoDB" id="3237462at2"/>
<name>A0A4V2M238_9ACTN</name>
<dbReference type="InterPro" id="IPR027417">
    <property type="entry name" value="P-loop_NTPase"/>
</dbReference>
<dbReference type="EMBL" id="SJKA01000019">
    <property type="protein sequence ID" value="TCC21666.1"/>
    <property type="molecule type" value="Genomic_DNA"/>
</dbReference>
<evidence type="ECO:0000313" key="4">
    <source>
        <dbReference type="Proteomes" id="UP000292695"/>
    </source>
</evidence>
<dbReference type="InterPro" id="IPR041685">
    <property type="entry name" value="AAA_GajA/Old/RecF-like"/>
</dbReference>
<dbReference type="AlphaFoldDB" id="A0A4V2M238"/>
<evidence type="ECO:0000256" key="1">
    <source>
        <dbReference type="SAM" id="MobiDB-lite"/>
    </source>
</evidence>
<accession>A0A4V2M238</accession>
<reference evidence="3 4" key="1">
    <citation type="submission" date="2019-02" db="EMBL/GenBank/DDBJ databases">
        <title>Kribbella capetownensis sp. nov. and Kribbella speibonae sp. nov., isolated from soil.</title>
        <authorList>
            <person name="Curtis S.M."/>
            <person name="Norton I."/>
            <person name="Everest G.J."/>
            <person name="Meyers P.R."/>
        </authorList>
    </citation>
    <scope>NUCLEOTIDE SEQUENCE [LARGE SCALE GENOMIC DNA]</scope>
    <source>
        <strain evidence="3 4">DSM 27082</strain>
    </source>
</reference>
<keyword evidence="4" id="KW-1185">Reference proteome</keyword>